<dbReference type="Proteomes" id="UP001283361">
    <property type="component" value="Unassembled WGS sequence"/>
</dbReference>
<dbReference type="InterPro" id="IPR055072">
    <property type="entry name" value="Ferlin_DSRM"/>
</dbReference>
<dbReference type="AlphaFoldDB" id="A0AAE0YG56"/>
<dbReference type="InterPro" id="IPR037724">
    <property type="entry name" value="C2E_Ferlin"/>
</dbReference>
<feature type="transmembrane region" description="Helical" evidence="7">
    <location>
        <begin position="684"/>
        <end position="708"/>
    </location>
</feature>
<feature type="region of interest" description="Disordered" evidence="6">
    <location>
        <begin position="635"/>
        <end position="659"/>
    </location>
</feature>
<evidence type="ECO:0000256" key="5">
    <source>
        <dbReference type="ARBA" id="ARBA00023136"/>
    </source>
</evidence>
<name>A0AAE0YG56_9GAST</name>
<reference evidence="9" key="1">
    <citation type="journal article" date="2023" name="G3 (Bethesda)">
        <title>A reference genome for the long-term kleptoplast-retaining sea slug Elysia crispata morphotype clarki.</title>
        <authorList>
            <person name="Eastman K.E."/>
            <person name="Pendleton A.L."/>
            <person name="Shaikh M.A."/>
            <person name="Suttiyut T."/>
            <person name="Ogas R."/>
            <person name="Tomko P."/>
            <person name="Gavelis G."/>
            <person name="Widhalm J.R."/>
            <person name="Wisecaver J.H."/>
        </authorList>
    </citation>
    <scope>NUCLEOTIDE SEQUENCE</scope>
    <source>
        <strain evidence="9">ECLA1</strain>
    </source>
</reference>
<proteinExistence type="predicted"/>
<keyword evidence="4 7" id="KW-1133">Transmembrane helix</keyword>
<evidence type="ECO:0000259" key="8">
    <source>
        <dbReference type="PROSITE" id="PS50004"/>
    </source>
</evidence>
<keyword evidence="3" id="KW-0677">Repeat</keyword>
<dbReference type="InterPro" id="IPR037721">
    <property type="entry name" value="Ferlin"/>
</dbReference>
<evidence type="ECO:0000256" key="4">
    <source>
        <dbReference type="ARBA" id="ARBA00022989"/>
    </source>
</evidence>
<evidence type="ECO:0000313" key="10">
    <source>
        <dbReference type="Proteomes" id="UP001283361"/>
    </source>
</evidence>
<dbReference type="GO" id="GO:0061025">
    <property type="term" value="P:membrane fusion"/>
    <property type="evidence" value="ECO:0007669"/>
    <property type="project" value="TreeGrafter"/>
</dbReference>
<feature type="compositionally biased region" description="Low complexity" evidence="6">
    <location>
        <begin position="47"/>
        <end position="71"/>
    </location>
</feature>
<keyword evidence="2 7" id="KW-0812">Transmembrane</keyword>
<dbReference type="InterPro" id="IPR037725">
    <property type="entry name" value="C2F_Ferlin"/>
</dbReference>
<dbReference type="InterPro" id="IPR000008">
    <property type="entry name" value="C2_dom"/>
</dbReference>
<dbReference type="Gene3D" id="2.60.40.150">
    <property type="entry name" value="C2 domain"/>
    <property type="match status" value="2"/>
</dbReference>
<dbReference type="Pfam" id="PF16165">
    <property type="entry name" value="Ferlin_C"/>
    <property type="match status" value="1"/>
</dbReference>
<dbReference type="SUPFAM" id="SSF49562">
    <property type="entry name" value="C2 domain (Calcium/lipid-binding domain, CaLB)"/>
    <property type="match status" value="2"/>
</dbReference>
<protein>
    <recommendedName>
        <fullName evidence="8">C2 domain-containing protein</fullName>
    </recommendedName>
</protein>
<dbReference type="InterPro" id="IPR032362">
    <property type="entry name" value="Ferlin_C"/>
</dbReference>
<evidence type="ECO:0000313" key="9">
    <source>
        <dbReference type="EMBL" id="KAK3744086.1"/>
    </source>
</evidence>
<dbReference type="SMART" id="SM00239">
    <property type="entry name" value="C2"/>
    <property type="match status" value="2"/>
</dbReference>
<keyword evidence="10" id="KW-1185">Reference proteome</keyword>
<evidence type="ECO:0000256" key="6">
    <source>
        <dbReference type="SAM" id="MobiDB-lite"/>
    </source>
</evidence>
<dbReference type="PROSITE" id="PS50004">
    <property type="entry name" value="C2"/>
    <property type="match status" value="2"/>
</dbReference>
<comment type="subcellular location">
    <subcellularLocation>
        <location evidence="1">Membrane</location>
        <topology evidence="1">Single-pass membrane protein</topology>
    </subcellularLocation>
</comment>
<evidence type="ECO:0000256" key="7">
    <source>
        <dbReference type="SAM" id="Phobius"/>
    </source>
</evidence>
<dbReference type="InterPro" id="IPR035892">
    <property type="entry name" value="C2_domain_sf"/>
</dbReference>
<evidence type="ECO:0000256" key="1">
    <source>
        <dbReference type="ARBA" id="ARBA00004167"/>
    </source>
</evidence>
<organism evidence="9 10">
    <name type="scientific">Elysia crispata</name>
    <name type="common">lettuce slug</name>
    <dbReference type="NCBI Taxonomy" id="231223"/>
    <lineage>
        <taxon>Eukaryota</taxon>
        <taxon>Metazoa</taxon>
        <taxon>Spiralia</taxon>
        <taxon>Lophotrochozoa</taxon>
        <taxon>Mollusca</taxon>
        <taxon>Gastropoda</taxon>
        <taxon>Heterobranchia</taxon>
        <taxon>Euthyneura</taxon>
        <taxon>Panpulmonata</taxon>
        <taxon>Sacoglossa</taxon>
        <taxon>Placobranchoidea</taxon>
        <taxon>Plakobranchidae</taxon>
        <taxon>Elysia</taxon>
    </lineage>
</organism>
<evidence type="ECO:0000256" key="2">
    <source>
        <dbReference type="ARBA" id="ARBA00022692"/>
    </source>
</evidence>
<accession>A0AAE0YG56</accession>
<dbReference type="Pfam" id="PF22901">
    <property type="entry name" value="dsrm_Ferlin"/>
    <property type="match status" value="1"/>
</dbReference>
<feature type="region of interest" description="Disordered" evidence="6">
    <location>
        <begin position="16"/>
        <end position="73"/>
    </location>
</feature>
<sequence>MARLSRLKRFPGLARLKQLRSRFMSEPEGGGEKQMEAGEPQATGKSQPTGGPQGTGWPNPTGGQPGGNTNNSSVMSTIKRWLKKFRGIDPEELQRIERLKYERWYKRVQESELTSQELDWWSKFYASTNDLEKCKKYRMMGYDTLQILPASLEKVPEYQDFTDFCHTLQLTRGKNDDDEDENVIGEFKGSFRVYPLPPDPSEPLPPKVFQLLPPSDPEECIVRVYVIRAVDLQPNDPNGLADPYLEVRLGKKKLNTRDDYIPNSICPVFGRLFEIKALLPLSKDLIIRVKDYDLLSSDDIIGETTIDLENRYLSNYRATCGLPKTYWTSGINQWRDSQKPVEILKWYCLKNRLGEVNFNGPTLSIGNKMYKLTDFEPFPPINRHLGPADQRLALHVLNLLPLVKEHVESRPLYNPLQPNIEQGRLDMWVDIFPTSLGPPGPPFDITPRKPQKYVLRVVIWNTKDVILEEESITGEKMSDIFLKGWMGGIDDKQKTDVHYRSLDGEGNFNWRMVFPFDYQVAEQVMVVRKKEHFWSLDETTLTTTPKFITQIWDNDKFSADDFIGHLELNLNAMPMPAKRSRSCKLTMLPDVGKDVKLVSLFEMKHMRGFWPCYDDTTGTRVLTGKVEMELELVTEAESQERPAGQGREEPNMNPKLDPPNRPETSFLWFTSPWKTFKYIIWKNYGCWMISIVLFLLFLLLIAMFIYSFPNNFSRLILNV</sequence>
<feature type="domain" description="C2" evidence="8">
    <location>
        <begin position="203"/>
        <end position="321"/>
    </location>
</feature>
<dbReference type="EMBL" id="JAWDGP010006277">
    <property type="protein sequence ID" value="KAK3744086.1"/>
    <property type="molecule type" value="Genomic_DNA"/>
</dbReference>
<dbReference type="PANTHER" id="PTHR12546">
    <property type="entry name" value="FER-1-LIKE"/>
    <property type="match status" value="1"/>
</dbReference>
<dbReference type="PANTHER" id="PTHR12546:SF33">
    <property type="entry name" value="SPERM VESICLE FUSION PROTEIN FER-1"/>
    <property type="match status" value="1"/>
</dbReference>
<dbReference type="CDD" id="cd04037">
    <property type="entry name" value="C2E_Ferlin"/>
    <property type="match status" value="1"/>
</dbReference>
<evidence type="ECO:0000256" key="3">
    <source>
        <dbReference type="ARBA" id="ARBA00022737"/>
    </source>
</evidence>
<comment type="caution">
    <text evidence="9">The sequence shown here is derived from an EMBL/GenBank/DDBJ whole genome shotgun (WGS) entry which is preliminary data.</text>
</comment>
<feature type="domain" description="C2" evidence="8">
    <location>
        <begin position="437"/>
        <end position="583"/>
    </location>
</feature>
<dbReference type="GO" id="GO:0016020">
    <property type="term" value="C:membrane"/>
    <property type="evidence" value="ECO:0007669"/>
    <property type="project" value="UniProtKB-SubCell"/>
</dbReference>
<dbReference type="CDD" id="cd08374">
    <property type="entry name" value="C2F_Ferlin"/>
    <property type="match status" value="1"/>
</dbReference>
<dbReference type="GO" id="GO:0007009">
    <property type="term" value="P:plasma membrane organization"/>
    <property type="evidence" value="ECO:0007669"/>
    <property type="project" value="TreeGrafter"/>
</dbReference>
<gene>
    <name evidence="9" type="ORF">RRG08_018715</name>
</gene>
<keyword evidence="5 7" id="KW-0472">Membrane</keyword>
<dbReference type="Pfam" id="PF00168">
    <property type="entry name" value="C2"/>
    <property type="match status" value="2"/>
</dbReference>